<keyword evidence="7" id="KW-0131">Cell cycle</keyword>
<feature type="region of interest" description="Disordered" evidence="8">
    <location>
        <begin position="1"/>
        <end position="26"/>
    </location>
</feature>
<dbReference type="PROSITE" id="PS51779">
    <property type="entry name" value="POTRA"/>
    <property type="match status" value="1"/>
</dbReference>
<keyword evidence="6 9" id="KW-0472">Membrane</keyword>
<accession>A0A0N9HZT0</accession>
<proteinExistence type="predicted"/>
<dbReference type="InterPro" id="IPR050487">
    <property type="entry name" value="FtsQ_DivIB"/>
</dbReference>
<evidence type="ECO:0000256" key="2">
    <source>
        <dbReference type="ARBA" id="ARBA00022475"/>
    </source>
</evidence>
<evidence type="ECO:0000256" key="1">
    <source>
        <dbReference type="ARBA" id="ARBA00004370"/>
    </source>
</evidence>
<dbReference type="Gene3D" id="3.10.20.310">
    <property type="entry name" value="membrane protein fhac"/>
    <property type="match status" value="1"/>
</dbReference>
<sequence length="255" mass="27287">MTSPTRPESRRPASSAGAAARERRAKRELLRPTRRRALVRRWMVLLIFVGVLAVLYVVFFTPVLGARSVDVRGTQGLTPDEVRNVAAVEMGKPLVRLDTDEIAQRVATLPRVANVNVERSWPGTVEITVSEREPVAFAKLADGAHMIDPSGVVYAIVPQAPPGLPSVDVPTLGTGDAATRAVVDVLGKIPPQLKQQVVALSAKSAGNVQLTLTTGQVVKWGNANDSERKAMVLAALLTRPGKVYDVAAPELPTIS</sequence>
<dbReference type="GO" id="GO:0005886">
    <property type="term" value="C:plasma membrane"/>
    <property type="evidence" value="ECO:0007669"/>
    <property type="project" value="TreeGrafter"/>
</dbReference>
<dbReference type="InterPro" id="IPR034746">
    <property type="entry name" value="POTRA"/>
</dbReference>
<evidence type="ECO:0000256" key="3">
    <source>
        <dbReference type="ARBA" id="ARBA00022618"/>
    </source>
</evidence>
<evidence type="ECO:0000256" key="5">
    <source>
        <dbReference type="ARBA" id="ARBA00022989"/>
    </source>
</evidence>
<dbReference type="InterPro" id="IPR013685">
    <property type="entry name" value="POTRA_FtsQ_type"/>
</dbReference>
<dbReference type="KEGG" id="kphy:AOZ06_43700"/>
<evidence type="ECO:0000259" key="10">
    <source>
        <dbReference type="PROSITE" id="PS51779"/>
    </source>
</evidence>
<dbReference type="PANTHER" id="PTHR37820:SF1">
    <property type="entry name" value="CELL DIVISION PROTEIN FTSQ"/>
    <property type="match status" value="1"/>
</dbReference>
<evidence type="ECO:0000256" key="7">
    <source>
        <dbReference type="ARBA" id="ARBA00023306"/>
    </source>
</evidence>
<dbReference type="Pfam" id="PF08478">
    <property type="entry name" value="POTRA_1"/>
    <property type="match status" value="1"/>
</dbReference>
<gene>
    <name evidence="11" type="ORF">AOZ06_43700</name>
</gene>
<dbReference type="GO" id="GO:0051301">
    <property type="term" value="P:cell division"/>
    <property type="evidence" value="ECO:0007669"/>
    <property type="project" value="UniProtKB-KW"/>
</dbReference>
<dbReference type="OrthoDB" id="9790760at2"/>
<feature type="transmembrane region" description="Helical" evidence="9">
    <location>
        <begin position="42"/>
        <end position="65"/>
    </location>
</feature>
<dbReference type="InterPro" id="IPR005548">
    <property type="entry name" value="Cell_div_FtsQ/DivIB_C"/>
</dbReference>
<dbReference type="AlphaFoldDB" id="A0A0N9HZT0"/>
<keyword evidence="3" id="KW-0132">Cell division</keyword>
<evidence type="ECO:0000256" key="6">
    <source>
        <dbReference type="ARBA" id="ARBA00023136"/>
    </source>
</evidence>
<keyword evidence="5 9" id="KW-1133">Transmembrane helix</keyword>
<evidence type="ECO:0000256" key="8">
    <source>
        <dbReference type="SAM" id="MobiDB-lite"/>
    </source>
</evidence>
<keyword evidence="12" id="KW-1185">Reference proteome</keyword>
<evidence type="ECO:0000313" key="12">
    <source>
        <dbReference type="Proteomes" id="UP000063699"/>
    </source>
</evidence>
<dbReference type="EMBL" id="CP012752">
    <property type="protein sequence ID" value="ALG12851.1"/>
    <property type="molecule type" value="Genomic_DNA"/>
</dbReference>
<dbReference type="STRING" id="860235.AOZ06_43700"/>
<keyword evidence="2" id="KW-1003">Cell membrane</keyword>
<organism evidence="11 12">
    <name type="scientific">Kibdelosporangium phytohabitans</name>
    <dbReference type="NCBI Taxonomy" id="860235"/>
    <lineage>
        <taxon>Bacteria</taxon>
        <taxon>Bacillati</taxon>
        <taxon>Actinomycetota</taxon>
        <taxon>Actinomycetes</taxon>
        <taxon>Pseudonocardiales</taxon>
        <taxon>Pseudonocardiaceae</taxon>
        <taxon>Kibdelosporangium</taxon>
    </lineage>
</organism>
<reference evidence="11 12" key="1">
    <citation type="submission" date="2015-07" db="EMBL/GenBank/DDBJ databases">
        <title>Genome sequencing of Kibdelosporangium phytohabitans.</title>
        <authorList>
            <person name="Qin S."/>
            <person name="Xing K."/>
        </authorList>
    </citation>
    <scope>NUCLEOTIDE SEQUENCE [LARGE SCALE GENOMIC DNA]</scope>
    <source>
        <strain evidence="11 12">KLBMP1111</strain>
    </source>
</reference>
<feature type="domain" description="POTRA" evidence="10">
    <location>
        <begin position="64"/>
        <end position="132"/>
    </location>
</feature>
<name>A0A0N9HZT0_9PSEU</name>
<comment type="subcellular location">
    <subcellularLocation>
        <location evidence="1">Membrane</location>
    </subcellularLocation>
</comment>
<dbReference type="Pfam" id="PF03799">
    <property type="entry name" value="FtsQ_DivIB_C"/>
    <property type="match status" value="1"/>
</dbReference>
<evidence type="ECO:0000313" key="11">
    <source>
        <dbReference type="EMBL" id="ALG12851.1"/>
    </source>
</evidence>
<dbReference type="RefSeq" id="WP_054294742.1">
    <property type="nucleotide sequence ID" value="NZ_CP012752.1"/>
</dbReference>
<evidence type="ECO:0000256" key="9">
    <source>
        <dbReference type="SAM" id="Phobius"/>
    </source>
</evidence>
<protein>
    <recommendedName>
        <fullName evidence="10">POTRA domain-containing protein</fullName>
    </recommendedName>
</protein>
<keyword evidence="4 9" id="KW-0812">Transmembrane</keyword>
<dbReference type="PANTHER" id="PTHR37820">
    <property type="entry name" value="CELL DIVISION PROTEIN DIVIB"/>
    <property type="match status" value="1"/>
</dbReference>
<evidence type="ECO:0000256" key="4">
    <source>
        <dbReference type="ARBA" id="ARBA00022692"/>
    </source>
</evidence>
<dbReference type="Proteomes" id="UP000063699">
    <property type="component" value="Chromosome"/>
</dbReference>